<name>A0AAV2KKB7_KNICA</name>
<evidence type="ECO:0000256" key="1">
    <source>
        <dbReference type="SAM" id="MobiDB-lite"/>
    </source>
</evidence>
<reference evidence="2 3" key="1">
    <citation type="submission" date="2024-04" db="EMBL/GenBank/DDBJ databases">
        <authorList>
            <person name="Waldvogel A.-M."/>
            <person name="Schoenle A."/>
        </authorList>
    </citation>
    <scope>NUCLEOTIDE SEQUENCE [LARGE SCALE GENOMIC DNA]</scope>
</reference>
<feature type="region of interest" description="Disordered" evidence="1">
    <location>
        <begin position="79"/>
        <end position="99"/>
    </location>
</feature>
<evidence type="ECO:0000313" key="2">
    <source>
        <dbReference type="EMBL" id="CAL1590312.1"/>
    </source>
</evidence>
<evidence type="ECO:0000313" key="3">
    <source>
        <dbReference type="Proteomes" id="UP001497482"/>
    </source>
</evidence>
<protein>
    <submittedName>
        <fullName evidence="2">Uncharacterized protein</fullName>
    </submittedName>
</protein>
<feature type="region of interest" description="Disordered" evidence="1">
    <location>
        <begin position="1"/>
        <end position="61"/>
    </location>
</feature>
<gene>
    <name evidence="2" type="ORF">KC01_LOCUS19838</name>
</gene>
<dbReference type="AlphaFoldDB" id="A0AAV2KKB7"/>
<proteinExistence type="predicted"/>
<accession>A0AAV2KKB7</accession>
<sequence length="99" mass="10686">MATPSIFPTERWSVTTGSESPIVSSTWSPPHGLLPTVTSTRSRHHGHVHTVSSTHQFKGRSTRRALGSFQTGSDLLKSISPDFTATGSGPTQTQDLKKK</sequence>
<organism evidence="2 3">
    <name type="scientific">Knipowitschia caucasica</name>
    <name type="common">Caucasian dwarf goby</name>
    <name type="synonym">Pomatoschistus caucasicus</name>
    <dbReference type="NCBI Taxonomy" id="637954"/>
    <lineage>
        <taxon>Eukaryota</taxon>
        <taxon>Metazoa</taxon>
        <taxon>Chordata</taxon>
        <taxon>Craniata</taxon>
        <taxon>Vertebrata</taxon>
        <taxon>Euteleostomi</taxon>
        <taxon>Actinopterygii</taxon>
        <taxon>Neopterygii</taxon>
        <taxon>Teleostei</taxon>
        <taxon>Neoteleostei</taxon>
        <taxon>Acanthomorphata</taxon>
        <taxon>Gobiaria</taxon>
        <taxon>Gobiiformes</taxon>
        <taxon>Gobioidei</taxon>
        <taxon>Gobiidae</taxon>
        <taxon>Gobiinae</taxon>
        <taxon>Knipowitschia</taxon>
    </lineage>
</organism>
<feature type="compositionally biased region" description="Polar residues" evidence="1">
    <location>
        <begin position="12"/>
        <end position="28"/>
    </location>
</feature>
<dbReference type="Proteomes" id="UP001497482">
    <property type="component" value="Chromosome 19"/>
</dbReference>
<dbReference type="EMBL" id="OZ035841">
    <property type="protein sequence ID" value="CAL1590312.1"/>
    <property type="molecule type" value="Genomic_DNA"/>
</dbReference>
<feature type="compositionally biased region" description="Polar residues" evidence="1">
    <location>
        <begin position="81"/>
        <end position="99"/>
    </location>
</feature>
<keyword evidence="3" id="KW-1185">Reference proteome</keyword>